<feature type="domain" description="AMP-dependent synthetase/ligase" evidence="3">
    <location>
        <begin position="53"/>
        <end position="203"/>
    </location>
</feature>
<keyword evidence="2 4" id="KW-0436">Ligase</keyword>
<dbReference type="Pfam" id="PF00501">
    <property type="entry name" value="AMP-binding"/>
    <property type="match status" value="1"/>
</dbReference>
<dbReference type="InterPro" id="IPR042099">
    <property type="entry name" value="ANL_N_sf"/>
</dbReference>
<comment type="similarity">
    <text evidence="1">Belongs to the ATP-dependent AMP-binding enzyme family.</text>
</comment>
<dbReference type="EMBL" id="FQZI01000003">
    <property type="protein sequence ID" value="SHI87666.1"/>
    <property type="molecule type" value="Genomic_DNA"/>
</dbReference>
<dbReference type="SUPFAM" id="SSF56801">
    <property type="entry name" value="Acetyl-CoA synthetase-like"/>
    <property type="match status" value="1"/>
</dbReference>
<dbReference type="GO" id="GO:0006631">
    <property type="term" value="P:fatty acid metabolic process"/>
    <property type="evidence" value="ECO:0007669"/>
    <property type="project" value="TreeGrafter"/>
</dbReference>
<dbReference type="InterPro" id="IPR045851">
    <property type="entry name" value="AMP-bd_C_sf"/>
</dbReference>
<evidence type="ECO:0000256" key="1">
    <source>
        <dbReference type="ARBA" id="ARBA00006432"/>
    </source>
</evidence>
<dbReference type="InterPro" id="IPR000873">
    <property type="entry name" value="AMP-dep_synth/lig_dom"/>
</dbReference>
<sequence>MENFTFNIHPSFQLNDLSLDKAELLLKSEEFTLSTIDNLKDLGFFLKQWFNQDSFIIVKTSGTTGKSKEIKIEKSAMINSALATSAFFEIYENTIALCCLPVKYIAGKMMFVRAMVLGWKIDVVEPSASPLKDISKVYDFVAMVPLQVENSINQLDKIKTLLIGGAPLNQQLTTKLIEINYNAYESYSMTETVTHVALRKVGDKGFKVLPNVKIKTDNRDCLVIYAPQLIPEELKTNDIVDLISDTEFVWKGRFDNVVNSGGIKLFPEQIESKLISKIQRRFFVAGIPDDVFNEKLVLFIEGGEFKLDPSIFEELDKYERPKQIFFVNKFLETETGKIKRKETIKCLK</sequence>
<keyword evidence="5" id="KW-1185">Reference proteome</keyword>
<name>A0A1M6EQG5_9FLAO</name>
<dbReference type="OrthoDB" id="8870348at2"/>
<dbReference type="AlphaFoldDB" id="A0A1M6EQG5"/>
<dbReference type="RefSeq" id="WP_073310780.1">
    <property type="nucleotide sequence ID" value="NZ_FQZI01000003.1"/>
</dbReference>
<gene>
    <name evidence="4" type="ORF">SAMN05444363_1901</name>
</gene>
<proteinExistence type="inferred from homology"/>
<evidence type="ECO:0000313" key="5">
    <source>
        <dbReference type="Proteomes" id="UP000184488"/>
    </source>
</evidence>
<dbReference type="STRING" id="415425.SAMN05444363_1901"/>
<dbReference type="Gene3D" id="3.40.50.12780">
    <property type="entry name" value="N-terminal domain of ligase-like"/>
    <property type="match status" value="1"/>
</dbReference>
<reference evidence="5" key="1">
    <citation type="submission" date="2016-11" db="EMBL/GenBank/DDBJ databases">
        <authorList>
            <person name="Varghese N."/>
            <person name="Submissions S."/>
        </authorList>
    </citation>
    <scope>NUCLEOTIDE SEQUENCE [LARGE SCALE GENOMIC DNA]</scope>
    <source>
        <strain evidence="5">DSM 18829</strain>
    </source>
</reference>
<dbReference type="PANTHER" id="PTHR43201">
    <property type="entry name" value="ACYL-COA SYNTHETASE"/>
    <property type="match status" value="1"/>
</dbReference>
<evidence type="ECO:0000313" key="4">
    <source>
        <dbReference type="EMBL" id="SHI87666.1"/>
    </source>
</evidence>
<evidence type="ECO:0000259" key="3">
    <source>
        <dbReference type="Pfam" id="PF00501"/>
    </source>
</evidence>
<protein>
    <submittedName>
        <fullName evidence="4">O-succinylbenzoic acid--CoA ligase</fullName>
    </submittedName>
</protein>
<dbReference type="Proteomes" id="UP000184488">
    <property type="component" value="Unassembled WGS sequence"/>
</dbReference>
<organism evidence="4 5">
    <name type="scientific">Flavobacterium terrae</name>
    <dbReference type="NCBI Taxonomy" id="415425"/>
    <lineage>
        <taxon>Bacteria</taxon>
        <taxon>Pseudomonadati</taxon>
        <taxon>Bacteroidota</taxon>
        <taxon>Flavobacteriia</taxon>
        <taxon>Flavobacteriales</taxon>
        <taxon>Flavobacteriaceae</taxon>
        <taxon>Flavobacterium</taxon>
    </lineage>
</organism>
<dbReference type="GO" id="GO:0031956">
    <property type="term" value="F:medium-chain fatty acid-CoA ligase activity"/>
    <property type="evidence" value="ECO:0007669"/>
    <property type="project" value="TreeGrafter"/>
</dbReference>
<accession>A0A1M6EQG5</accession>
<evidence type="ECO:0000256" key="2">
    <source>
        <dbReference type="ARBA" id="ARBA00022598"/>
    </source>
</evidence>
<dbReference type="Gene3D" id="3.30.300.30">
    <property type="match status" value="1"/>
</dbReference>
<dbReference type="PANTHER" id="PTHR43201:SF5">
    <property type="entry name" value="MEDIUM-CHAIN ACYL-COA LIGASE ACSF2, MITOCHONDRIAL"/>
    <property type="match status" value="1"/>
</dbReference>